<organism evidence="2 3">
    <name type="scientific">Plectus sambesii</name>
    <dbReference type="NCBI Taxonomy" id="2011161"/>
    <lineage>
        <taxon>Eukaryota</taxon>
        <taxon>Metazoa</taxon>
        <taxon>Ecdysozoa</taxon>
        <taxon>Nematoda</taxon>
        <taxon>Chromadorea</taxon>
        <taxon>Plectida</taxon>
        <taxon>Plectina</taxon>
        <taxon>Plectoidea</taxon>
        <taxon>Plectidae</taxon>
        <taxon>Plectus</taxon>
    </lineage>
</organism>
<sequence>MNTNVTGANFSCSHVANVKKLGLLDEKGFVRLEKGEFRLPVMVTACSDNHWEEAKHMLGVLRKYRPKQKVVLYDLGLVEETVKFVKSLCNVEYRKFPFENYPPHVARIGEYRWKPLIIAEMLQEFGAIWYMDSSVVWKKTNLDHVYDLLRCRSDKKVRHERPHWTIPSTATRKERDEREQRQQHESGWHDDRWRLAVSKCDKFAYLLHGYAGHGIWPATHERVFEYFPTEVAELKKPKAKMYEAGFVFAVRTKEVNDHVLKWYVLCALQEDCMGPQGASLGCRFGNDRFADPGQCHRFDQSVVNLLLANANDYDRYFYTSEIVDFFNIVRGSAPLADTALACDRPSS</sequence>
<proteinExistence type="predicted"/>
<feature type="region of interest" description="Disordered" evidence="1">
    <location>
        <begin position="160"/>
        <end position="184"/>
    </location>
</feature>
<dbReference type="PANTHER" id="PTHR31389:SF4">
    <property type="entry name" value="LD39211P"/>
    <property type="match status" value="1"/>
</dbReference>
<dbReference type="WBParaSite" id="PSAMB.scaffold13940size2062.g35767.t1">
    <property type="protein sequence ID" value="PSAMB.scaffold13940size2062.g35767.t1"/>
    <property type="gene ID" value="PSAMB.scaffold13940size2062.g35767"/>
</dbReference>
<reference evidence="3" key="1">
    <citation type="submission" date="2022-11" db="UniProtKB">
        <authorList>
            <consortium name="WormBaseParasite"/>
        </authorList>
    </citation>
    <scope>IDENTIFICATION</scope>
</reference>
<dbReference type="Pfam" id="PF07801">
    <property type="entry name" value="DUF1647"/>
    <property type="match status" value="1"/>
</dbReference>
<evidence type="ECO:0000313" key="2">
    <source>
        <dbReference type="Proteomes" id="UP000887566"/>
    </source>
</evidence>
<dbReference type="Proteomes" id="UP000887566">
    <property type="component" value="Unplaced"/>
</dbReference>
<accession>A0A914V0A9</accession>
<keyword evidence="2" id="KW-1185">Reference proteome</keyword>
<dbReference type="InterPro" id="IPR012444">
    <property type="entry name" value="DUF1647"/>
</dbReference>
<feature type="compositionally biased region" description="Basic and acidic residues" evidence="1">
    <location>
        <begin position="171"/>
        <end position="184"/>
    </location>
</feature>
<protein>
    <submittedName>
        <fullName evidence="3">Uncharacterized protein</fullName>
    </submittedName>
</protein>
<evidence type="ECO:0000256" key="1">
    <source>
        <dbReference type="SAM" id="MobiDB-lite"/>
    </source>
</evidence>
<name>A0A914V0A9_9BILA</name>
<dbReference type="AlphaFoldDB" id="A0A914V0A9"/>
<dbReference type="PANTHER" id="PTHR31389">
    <property type="entry name" value="LD39211P"/>
    <property type="match status" value="1"/>
</dbReference>
<evidence type="ECO:0000313" key="3">
    <source>
        <dbReference type="WBParaSite" id="PSAMB.scaffold13940size2062.g35767.t1"/>
    </source>
</evidence>